<keyword evidence="10" id="KW-1185">Reference proteome</keyword>
<evidence type="ECO:0000256" key="1">
    <source>
        <dbReference type="ARBA" id="ARBA00022670"/>
    </source>
</evidence>
<name>A0A401ZZZ7_9CHLR</name>
<keyword evidence="4 6" id="KW-0862">Zinc</keyword>
<dbReference type="AlphaFoldDB" id="A0A401ZZZ7"/>
<reference evidence="10" key="1">
    <citation type="submission" date="2018-12" db="EMBL/GenBank/DDBJ databases">
        <title>Tengunoibacter tsumagoiensis gen. nov., sp. nov., Dictyobacter kobayashii sp. nov., D. alpinus sp. nov., and D. joshuensis sp. nov. and description of Dictyobacteraceae fam. nov. within the order Ktedonobacterales isolated from Tengu-no-mugimeshi.</title>
        <authorList>
            <person name="Wang C.M."/>
            <person name="Zheng Y."/>
            <person name="Sakai Y."/>
            <person name="Toyoda A."/>
            <person name="Minakuchi Y."/>
            <person name="Abe K."/>
            <person name="Yokota A."/>
            <person name="Yabe S."/>
        </authorList>
    </citation>
    <scope>NUCLEOTIDE SEQUENCE [LARGE SCALE GENOMIC DNA]</scope>
    <source>
        <strain evidence="10">Uno3</strain>
    </source>
</reference>
<evidence type="ECO:0000313" key="10">
    <source>
        <dbReference type="Proteomes" id="UP000287352"/>
    </source>
</evidence>
<evidence type="ECO:0000256" key="3">
    <source>
        <dbReference type="ARBA" id="ARBA00022801"/>
    </source>
</evidence>
<proteinExistence type="inferred from homology"/>
<dbReference type="InterPro" id="IPR042088">
    <property type="entry name" value="OligoPept_F_C"/>
</dbReference>
<gene>
    <name evidence="9" type="ORF">KTT_22310</name>
</gene>
<comment type="cofactor">
    <cofactor evidence="6">
        <name>Zn(2+)</name>
        <dbReference type="ChEBI" id="CHEBI:29105"/>
    </cofactor>
    <text evidence="6">Binds 1 zinc ion.</text>
</comment>
<keyword evidence="5 6" id="KW-0482">Metalloprotease</keyword>
<comment type="caution">
    <text evidence="9">The sequence shown here is derived from an EMBL/GenBank/DDBJ whole genome shotgun (WGS) entry which is preliminary data.</text>
</comment>
<dbReference type="SUPFAM" id="SSF55486">
    <property type="entry name" value="Metalloproteases ('zincins'), catalytic domain"/>
    <property type="match status" value="1"/>
</dbReference>
<comment type="similarity">
    <text evidence="6">Belongs to the peptidase M3 family.</text>
</comment>
<dbReference type="InterPro" id="IPR001333">
    <property type="entry name" value="Peptidase_M32_Taq"/>
</dbReference>
<dbReference type="RefSeq" id="WP_126580002.1">
    <property type="nucleotide sequence ID" value="NZ_BIFR01000001.1"/>
</dbReference>
<organism evidence="9 10">
    <name type="scientific">Tengunoibacter tsumagoiensis</name>
    <dbReference type="NCBI Taxonomy" id="2014871"/>
    <lineage>
        <taxon>Bacteria</taxon>
        <taxon>Bacillati</taxon>
        <taxon>Chloroflexota</taxon>
        <taxon>Ktedonobacteria</taxon>
        <taxon>Ktedonobacterales</taxon>
        <taxon>Dictyobacteraceae</taxon>
        <taxon>Tengunoibacter</taxon>
    </lineage>
</organism>
<dbReference type="GO" id="GO:0004222">
    <property type="term" value="F:metalloendopeptidase activity"/>
    <property type="evidence" value="ECO:0007669"/>
    <property type="project" value="InterPro"/>
</dbReference>
<dbReference type="InterPro" id="IPR034006">
    <property type="entry name" value="M3B_PepF_2"/>
</dbReference>
<dbReference type="PANTHER" id="PTHR34217:SF1">
    <property type="entry name" value="CARBOXYPEPTIDASE 1"/>
    <property type="match status" value="1"/>
</dbReference>
<evidence type="ECO:0000259" key="8">
    <source>
        <dbReference type="Pfam" id="PF08439"/>
    </source>
</evidence>
<dbReference type="Pfam" id="PF08439">
    <property type="entry name" value="Peptidase_M3_N"/>
    <property type="match status" value="1"/>
</dbReference>
<evidence type="ECO:0000256" key="6">
    <source>
        <dbReference type="RuleBase" id="RU003435"/>
    </source>
</evidence>
<dbReference type="NCBIfam" id="TIGR02290">
    <property type="entry name" value="M3_fam_3"/>
    <property type="match status" value="1"/>
</dbReference>
<dbReference type="GO" id="GO:0006508">
    <property type="term" value="P:proteolysis"/>
    <property type="evidence" value="ECO:0007669"/>
    <property type="project" value="UniProtKB-KW"/>
</dbReference>
<dbReference type="EMBL" id="BIFR01000001">
    <property type="protein sequence ID" value="GCE12372.1"/>
    <property type="molecule type" value="Genomic_DNA"/>
</dbReference>
<evidence type="ECO:0000256" key="5">
    <source>
        <dbReference type="ARBA" id="ARBA00023049"/>
    </source>
</evidence>
<feature type="domain" description="Peptidase M3A/M3B catalytic" evidence="7">
    <location>
        <begin position="206"/>
        <end position="585"/>
    </location>
</feature>
<accession>A0A401ZZZ7</accession>
<dbReference type="OrthoDB" id="9766487at2"/>
<protein>
    <submittedName>
        <fullName evidence="9">Oligoendopeptidase F</fullName>
    </submittedName>
</protein>
<dbReference type="Gene3D" id="1.20.140.70">
    <property type="entry name" value="Oligopeptidase f, N-terminal domain"/>
    <property type="match status" value="1"/>
</dbReference>
<keyword evidence="2 6" id="KW-0479">Metal-binding</keyword>
<dbReference type="InterPro" id="IPR013647">
    <property type="entry name" value="OligopepF_N_dom"/>
</dbReference>
<evidence type="ECO:0000259" key="7">
    <source>
        <dbReference type="Pfam" id="PF01432"/>
    </source>
</evidence>
<dbReference type="InterPro" id="IPR011977">
    <property type="entry name" value="Pept_M3B_clade3"/>
</dbReference>
<feature type="domain" description="Oligopeptidase F N-terminal" evidence="8">
    <location>
        <begin position="128"/>
        <end position="186"/>
    </location>
</feature>
<dbReference type="CDD" id="cd09607">
    <property type="entry name" value="M3B_PepF"/>
    <property type="match status" value="1"/>
</dbReference>
<evidence type="ECO:0000313" key="9">
    <source>
        <dbReference type="EMBL" id="GCE12372.1"/>
    </source>
</evidence>
<sequence length="601" mass="68932">MTQTQTLPHWDMSVVYPSLTSTEFIQGYTRLTQSITELSELFDTYKIQEHPALTLDEKLVQIFERVLTRFNAVLDEEKTLTTYVLCFITTNSQDDVAQARLSELQQWQVKLATLSTRFTAWIGSLDVEYLIKHSQAAQEHAYILLHAKTQATHLMSPQEEMLATELNVSNGAAWSKLHSNISSQIKVPFTRDGQTQELPMSVIRNLASDPDRDIRRRAYEAELAGWKQVAVPLAAAMNSIKGEVNTLMERRRWDSALDSALFNNSIDQQTLAAMLSAAREAYPDLRRYLHLKARRLGLSRLAWYDLFAPLEVDEKEWDFAEARRFIVKQFGSYSERLASFADRAFQEQWIDAEPRPGKSGGAFCISLRADESRILANYKPSFDAVSTLAHELGHGYHNLNLAHRTALQQTLPMTLAETASIFCETIIRQAVLRNANKQEQIAILEASLQDACQIVVDISSRFLFEQRVFEKRKQRELSVEELNTIMLDAQRETYGDGLDQTQLHPYMWAVKGHYYSTYDSYYNYPYMFGLLFGTGLYAQYQQDPETFKRGYDDLLSSTGLADAATLAARFGIDLRSEDFWRSSLNIIRKNVDRFEELLNEK</sequence>
<keyword evidence="1 6" id="KW-0645">Protease</keyword>
<evidence type="ECO:0000256" key="4">
    <source>
        <dbReference type="ARBA" id="ARBA00022833"/>
    </source>
</evidence>
<dbReference type="InterPro" id="IPR001567">
    <property type="entry name" value="Pept_M3A_M3B_dom"/>
</dbReference>
<dbReference type="Pfam" id="PF01432">
    <property type="entry name" value="Peptidase_M3"/>
    <property type="match status" value="1"/>
</dbReference>
<dbReference type="GO" id="GO:0004181">
    <property type="term" value="F:metallocarboxypeptidase activity"/>
    <property type="evidence" value="ECO:0007669"/>
    <property type="project" value="InterPro"/>
</dbReference>
<dbReference type="PANTHER" id="PTHR34217">
    <property type="entry name" value="METAL-DEPENDENT CARBOXYPEPTIDASE"/>
    <property type="match status" value="1"/>
</dbReference>
<evidence type="ECO:0000256" key="2">
    <source>
        <dbReference type="ARBA" id="ARBA00022723"/>
    </source>
</evidence>
<keyword evidence="3 6" id="KW-0378">Hydrolase</keyword>
<dbReference type="Proteomes" id="UP000287352">
    <property type="component" value="Unassembled WGS sequence"/>
</dbReference>
<dbReference type="GO" id="GO:0046872">
    <property type="term" value="F:metal ion binding"/>
    <property type="evidence" value="ECO:0007669"/>
    <property type="project" value="UniProtKB-UniRule"/>
</dbReference>
<dbReference type="Gene3D" id="1.10.1370.20">
    <property type="entry name" value="Oligoendopeptidase f, C-terminal domain"/>
    <property type="match status" value="1"/>
</dbReference>